<dbReference type="STRING" id="9402.L5KI08"/>
<sequence length="77" mass="8608">MVVAKKFLDAEHELNFAVASRKTFSRELSDLGLESAAGEIPLLLSELQKEIGLSCRRRSRVMARLLRGCCRITLMAT</sequence>
<reference evidence="2" key="1">
    <citation type="journal article" date="2013" name="Science">
        <title>Comparative analysis of bat genomes provides insight into the evolution of flight and immunity.</title>
        <authorList>
            <person name="Zhang G."/>
            <person name="Cowled C."/>
            <person name="Shi Z."/>
            <person name="Huang Z."/>
            <person name="Bishop-Lilly K.A."/>
            <person name="Fang X."/>
            <person name="Wynne J.W."/>
            <person name="Xiong Z."/>
            <person name="Baker M.L."/>
            <person name="Zhao W."/>
            <person name="Tachedjian M."/>
            <person name="Zhu Y."/>
            <person name="Zhou P."/>
            <person name="Jiang X."/>
            <person name="Ng J."/>
            <person name="Yang L."/>
            <person name="Wu L."/>
            <person name="Xiao J."/>
            <person name="Feng Y."/>
            <person name="Chen Y."/>
            <person name="Sun X."/>
            <person name="Zhang Y."/>
            <person name="Marsh G.A."/>
            <person name="Crameri G."/>
            <person name="Broder C.C."/>
            <person name="Frey K.G."/>
            <person name="Wang L.F."/>
            <person name="Wang J."/>
        </authorList>
    </citation>
    <scope>NUCLEOTIDE SEQUENCE [LARGE SCALE GENOMIC DNA]</scope>
</reference>
<dbReference type="EMBL" id="KB030754">
    <property type="protein sequence ID" value="ELK10376.1"/>
    <property type="molecule type" value="Genomic_DNA"/>
</dbReference>
<organism evidence="1 2">
    <name type="scientific">Pteropus alecto</name>
    <name type="common">Black flying fox</name>
    <dbReference type="NCBI Taxonomy" id="9402"/>
    <lineage>
        <taxon>Eukaryota</taxon>
        <taxon>Metazoa</taxon>
        <taxon>Chordata</taxon>
        <taxon>Craniata</taxon>
        <taxon>Vertebrata</taxon>
        <taxon>Euteleostomi</taxon>
        <taxon>Mammalia</taxon>
        <taxon>Eutheria</taxon>
        <taxon>Laurasiatheria</taxon>
        <taxon>Chiroptera</taxon>
        <taxon>Yinpterochiroptera</taxon>
        <taxon>Pteropodoidea</taxon>
        <taxon>Pteropodidae</taxon>
        <taxon>Pteropodinae</taxon>
        <taxon>Pteropus</taxon>
    </lineage>
</organism>
<proteinExistence type="predicted"/>
<dbReference type="InParanoid" id="L5KI08"/>
<protein>
    <submittedName>
        <fullName evidence="1">Protein disulfide-isomerase A3</fullName>
    </submittedName>
</protein>
<gene>
    <name evidence="1" type="ORF">PAL_GLEAN10015539</name>
</gene>
<evidence type="ECO:0000313" key="2">
    <source>
        <dbReference type="Proteomes" id="UP000010552"/>
    </source>
</evidence>
<dbReference type="GO" id="GO:0016853">
    <property type="term" value="F:isomerase activity"/>
    <property type="evidence" value="ECO:0007669"/>
    <property type="project" value="UniProtKB-KW"/>
</dbReference>
<dbReference type="Proteomes" id="UP000010552">
    <property type="component" value="Unassembled WGS sequence"/>
</dbReference>
<keyword evidence="1" id="KW-0413">Isomerase</keyword>
<accession>L5KI08</accession>
<name>L5KI08_PTEAL</name>
<dbReference type="Gene3D" id="3.40.30.10">
    <property type="entry name" value="Glutaredoxin"/>
    <property type="match status" value="1"/>
</dbReference>
<keyword evidence="2" id="KW-1185">Reference proteome</keyword>
<dbReference type="AlphaFoldDB" id="L5KI08"/>
<evidence type="ECO:0000313" key="1">
    <source>
        <dbReference type="EMBL" id="ELK10376.1"/>
    </source>
</evidence>